<dbReference type="Gene3D" id="3.90.1150.10">
    <property type="entry name" value="Aspartate Aminotransferase, domain 1"/>
    <property type="match status" value="1"/>
</dbReference>
<comment type="caution">
    <text evidence="6">The sequence shown here is derived from an EMBL/GenBank/DDBJ whole genome shotgun (WGS) entry which is preliminary data.</text>
</comment>
<evidence type="ECO:0000256" key="3">
    <source>
        <dbReference type="PIRSR" id="PIRSR000390-1"/>
    </source>
</evidence>
<gene>
    <name evidence="6" type="ORF">A3A63_00665</name>
</gene>
<protein>
    <recommendedName>
        <fullName evidence="8">Erythromycin biosynthesis sensory transduction protein eryC1</fullName>
    </recommendedName>
</protein>
<name>A0A1F6B186_9BACT</name>
<dbReference type="EMBL" id="MFJX01000026">
    <property type="protein sequence ID" value="OGG30679.1"/>
    <property type="molecule type" value="Genomic_DNA"/>
</dbReference>
<evidence type="ECO:0000256" key="1">
    <source>
        <dbReference type="ARBA" id="ARBA00022898"/>
    </source>
</evidence>
<evidence type="ECO:0000256" key="2">
    <source>
        <dbReference type="ARBA" id="ARBA00037999"/>
    </source>
</evidence>
<dbReference type="SUPFAM" id="SSF53383">
    <property type="entry name" value="PLP-dependent transferases"/>
    <property type="match status" value="1"/>
</dbReference>
<dbReference type="PIRSF" id="PIRSF000390">
    <property type="entry name" value="PLP_StrS"/>
    <property type="match status" value="1"/>
</dbReference>
<dbReference type="Pfam" id="PF01041">
    <property type="entry name" value="DegT_DnrJ_EryC1"/>
    <property type="match status" value="1"/>
</dbReference>
<dbReference type="InterPro" id="IPR015421">
    <property type="entry name" value="PyrdxlP-dep_Trfase_major"/>
</dbReference>
<keyword evidence="1 4" id="KW-0663">Pyridoxal phosphate</keyword>
<dbReference type="PANTHER" id="PTHR30244">
    <property type="entry name" value="TRANSAMINASE"/>
    <property type="match status" value="1"/>
</dbReference>
<accession>A0A1F6B186</accession>
<dbReference type="GO" id="GO:0008483">
    <property type="term" value="F:transaminase activity"/>
    <property type="evidence" value="ECO:0007669"/>
    <property type="project" value="TreeGrafter"/>
</dbReference>
<dbReference type="GO" id="GO:0030170">
    <property type="term" value="F:pyridoxal phosphate binding"/>
    <property type="evidence" value="ECO:0007669"/>
    <property type="project" value="TreeGrafter"/>
</dbReference>
<sequence length="371" mass="40737">MNIPLVNLARQYQSIQKEIDAAIKGVCTKSDFILGSAVNTFETSFARYIDTTHCVGLASGTDAIKLMLLAAGIKPGDEIITQANTFISTILPVIELGAKPVLVDCNPETGAIDVALVEAAITKKTRALLPVHLYGRPAPMNELKNLQINKSTNLQILEDAAQAHGSSINGNKCGSFGDMAAFSFYPGKNLGAYGDGGAVTTKSARYAKTLTILRNIGQRKKYDHVRLGFNSRLDTIQAAVLSVKLNHLDRWNKKRAAVAQTFIKELADIGDLTLPSNSTPGVETNWHLFVVRTKKRDALMKYLEKNGIHCGIHYPIPLHTTPALKFLGYKQGTFPVSEKRAQTMISLPIYAELKENEIDYITRTIRKFFST</sequence>
<evidence type="ECO:0000313" key="6">
    <source>
        <dbReference type="EMBL" id="OGG30679.1"/>
    </source>
</evidence>
<evidence type="ECO:0000313" key="7">
    <source>
        <dbReference type="Proteomes" id="UP000176450"/>
    </source>
</evidence>
<feature type="active site" description="Proton acceptor" evidence="3">
    <location>
        <position position="188"/>
    </location>
</feature>
<dbReference type="InterPro" id="IPR015424">
    <property type="entry name" value="PyrdxlP-dep_Trfase"/>
</dbReference>
<proteinExistence type="inferred from homology"/>
<dbReference type="InterPro" id="IPR000653">
    <property type="entry name" value="DegT/StrS_aminotransferase"/>
</dbReference>
<organism evidence="6 7">
    <name type="scientific">Candidatus Gottesmanbacteria bacterium RIFCSPLOWO2_01_FULL_46_9</name>
    <dbReference type="NCBI Taxonomy" id="1798394"/>
    <lineage>
        <taxon>Bacteria</taxon>
        <taxon>Candidatus Gottesmaniibacteriota</taxon>
    </lineage>
</organism>
<reference evidence="6 7" key="1">
    <citation type="journal article" date="2016" name="Nat. Commun.">
        <title>Thousands of microbial genomes shed light on interconnected biogeochemical processes in an aquifer system.</title>
        <authorList>
            <person name="Anantharaman K."/>
            <person name="Brown C.T."/>
            <person name="Hug L.A."/>
            <person name="Sharon I."/>
            <person name="Castelle C.J."/>
            <person name="Probst A.J."/>
            <person name="Thomas B.C."/>
            <person name="Singh A."/>
            <person name="Wilkins M.J."/>
            <person name="Karaoz U."/>
            <person name="Brodie E.L."/>
            <person name="Williams K.H."/>
            <person name="Hubbard S.S."/>
            <person name="Banfield J.F."/>
        </authorList>
    </citation>
    <scope>NUCLEOTIDE SEQUENCE [LARGE SCALE GENOMIC DNA]</scope>
</reference>
<evidence type="ECO:0008006" key="8">
    <source>
        <dbReference type="Google" id="ProtNLM"/>
    </source>
</evidence>
<dbReference type="AlphaFoldDB" id="A0A1F6B186"/>
<dbReference type="PANTHER" id="PTHR30244:SF36">
    <property type="entry name" value="3-OXO-GLUCOSE-6-PHOSPHATE:GLUTAMATE AMINOTRANSFERASE"/>
    <property type="match status" value="1"/>
</dbReference>
<evidence type="ECO:0000256" key="4">
    <source>
        <dbReference type="PIRSR" id="PIRSR000390-2"/>
    </source>
</evidence>
<dbReference type="GO" id="GO:0000271">
    <property type="term" value="P:polysaccharide biosynthetic process"/>
    <property type="evidence" value="ECO:0007669"/>
    <property type="project" value="TreeGrafter"/>
</dbReference>
<dbReference type="Proteomes" id="UP000176450">
    <property type="component" value="Unassembled WGS sequence"/>
</dbReference>
<dbReference type="InterPro" id="IPR015422">
    <property type="entry name" value="PyrdxlP-dep_Trfase_small"/>
</dbReference>
<dbReference type="CDD" id="cd00616">
    <property type="entry name" value="AHBA_syn"/>
    <property type="match status" value="1"/>
</dbReference>
<evidence type="ECO:0000256" key="5">
    <source>
        <dbReference type="RuleBase" id="RU004508"/>
    </source>
</evidence>
<comment type="similarity">
    <text evidence="2 5">Belongs to the DegT/DnrJ/EryC1 family.</text>
</comment>
<dbReference type="Gene3D" id="3.40.640.10">
    <property type="entry name" value="Type I PLP-dependent aspartate aminotransferase-like (Major domain)"/>
    <property type="match status" value="1"/>
</dbReference>
<feature type="modified residue" description="N6-(pyridoxal phosphate)lysine" evidence="4">
    <location>
        <position position="188"/>
    </location>
</feature>